<evidence type="ECO:0000313" key="17">
    <source>
        <dbReference type="Proteomes" id="UP001292094"/>
    </source>
</evidence>
<dbReference type="PANTHER" id="PTHR42643">
    <property type="entry name" value="IONOTROPIC RECEPTOR 20A-RELATED"/>
    <property type="match status" value="1"/>
</dbReference>
<dbReference type="InterPro" id="IPR052192">
    <property type="entry name" value="Insect_Ionotropic_Sensory_Rcpt"/>
</dbReference>
<keyword evidence="12" id="KW-0407">Ion channel</keyword>
<comment type="similarity">
    <text evidence="2">Belongs to the glutamate-gated ion channel (TC 1.A.10.1) family.</text>
</comment>
<dbReference type="InterPro" id="IPR001320">
    <property type="entry name" value="Iontro_rcpt_C"/>
</dbReference>
<dbReference type="Gene3D" id="3.40.190.10">
    <property type="entry name" value="Periplasmic binding protein-like II"/>
    <property type="match status" value="1"/>
</dbReference>
<evidence type="ECO:0000259" key="15">
    <source>
        <dbReference type="SMART" id="SM00918"/>
    </source>
</evidence>
<keyword evidence="9" id="KW-0675">Receptor</keyword>
<dbReference type="PANTHER" id="PTHR42643:SF24">
    <property type="entry name" value="IONOTROPIC RECEPTOR 60A"/>
    <property type="match status" value="1"/>
</dbReference>
<protein>
    <recommendedName>
        <fullName evidence="15">Ionotropic glutamate receptor L-glutamate and glycine-binding domain-containing protein</fullName>
    </recommendedName>
</protein>
<gene>
    <name evidence="16" type="ORF">Pmani_020018</name>
</gene>
<evidence type="ECO:0000256" key="11">
    <source>
        <dbReference type="ARBA" id="ARBA00023286"/>
    </source>
</evidence>
<keyword evidence="11" id="KW-1071">Ligand-gated ion channel</keyword>
<evidence type="ECO:0000256" key="12">
    <source>
        <dbReference type="ARBA" id="ARBA00023303"/>
    </source>
</evidence>
<evidence type="ECO:0000256" key="8">
    <source>
        <dbReference type="ARBA" id="ARBA00023136"/>
    </source>
</evidence>
<dbReference type="Pfam" id="PF00060">
    <property type="entry name" value="Lig_chan"/>
    <property type="match status" value="1"/>
</dbReference>
<feature type="transmembrane region" description="Helical" evidence="14">
    <location>
        <begin position="485"/>
        <end position="511"/>
    </location>
</feature>
<feature type="compositionally biased region" description="Basic and acidic residues" evidence="13">
    <location>
        <begin position="1"/>
        <end position="11"/>
    </location>
</feature>
<keyword evidence="6 14" id="KW-1133">Transmembrane helix</keyword>
<comment type="caution">
    <text evidence="16">The sequence shown here is derived from an EMBL/GenBank/DDBJ whole genome shotgun (WGS) entry which is preliminary data.</text>
</comment>
<evidence type="ECO:0000256" key="13">
    <source>
        <dbReference type="SAM" id="MobiDB-lite"/>
    </source>
</evidence>
<sequence>MVLGDTAKKYNNDTSRPHPKLLFPSHPYTSISKDHPETMKGTHDHCITNGGTVNKTGHNSSLTTGMTKELLNCSTQIKIIADINKTTTTQNITTSALFHDTLYTKPRYLLSRGRNTAMVGVVAAVLGRLLAEVVEKEMKGCNLVVVYDEGYNHRDLLDPLLLLENVKQVVEIKHIMSEVAWVSEGCQGYLVMLTQPDPLLSFTSSSPLLWDYRGRYFFVLPSRSDLEEVVGTQKGRKTENIAGAVYREGRWQVYTNHMYGKTGVRIVGTWMGEHFASITPHLYPDKLSDFHGTSLQAVTFEWAPSVFYYRSRNGSVLFRYGTDIGVLETLAQVLNFTVEYQEPPQGERWGRKEENGSWSGMMGRLARNEVDIGLVDLYVTLIRVGILDYTAPYDSELSCFMARTEPPLPRWQSLAYPFQPSTWLAMLLGLIITGPVLCLLARGSAVCGGEEVVRLQSLSYSCYYSLGLHCCEAQETIPRSKSTRIFVIFLWLYTITLTIAYSTNLTAFLLVSKVATSMETIRDLHGSGLEVSGVGDFYGGALGSASDPYLQSLEERFRSYGDAHEIFPGVLSGRAVMIQNSPFLEFVAATKFTSRGQARMRLMKECFAPFSIAMSVQRHSPLKRKFDQVINWVVAAGLVRHSFLTSLRLFAQNTKELADEVDGGQESEDVQVEGVTSLSLEHLQGIFFIISLGWLVSVFIFCLELVV</sequence>
<accession>A0AAE1PJ97</accession>
<evidence type="ECO:0000256" key="1">
    <source>
        <dbReference type="ARBA" id="ARBA00004651"/>
    </source>
</evidence>
<dbReference type="Proteomes" id="UP001292094">
    <property type="component" value="Unassembled WGS sequence"/>
</dbReference>
<comment type="subcellular location">
    <subcellularLocation>
        <location evidence="1">Cell membrane</location>
        <topology evidence="1">Multi-pass membrane protein</topology>
    </subcellularLocation>
</comment>
<dbReference type="GO" id="GO:0015276">
    <property type="term" value="F:ligand-gated monoatomic ion channel activity"/>
    <property type="evidence" value="ECO:0007669"/>
    <property type="project" value="InterPro"/>
</dbReference>
<feature type="region of interest" description="Disordered" evidence="13">
    <location>
        <begin position="1"/>
        <end position="26"/>
    </location>
</feature>
<organism evidence="16 17">
    <name type="scientific">Petrolisthes manimaculis</name>
    <dbReference type="NCBI Taxonomy" id="1843537"/>
    <lineage>
        <taxon>Eukaryota</taxon>
        <taxon>Metazoa</taxon>
        <taxon>Ecdysozoa</taxon>
        <taxon>Arthropoda</taxon>
        <taxon>Crustacea</taxon>
        <taxon>Multicrustacea</taxon>
        <taxon>Malacostraca</taxon>
        <taxon>Eumalacostraca</taxon>
        <taxon>Eucarida</taxon>
        <taxon>Decapoda</taxon>
        <taxon>Pleocyemata</taxon>
        <taxon>Anomura</taxon>
        <taxon>Galatheoidea</taxon>
        <taxon>Porcellanidae</taxon>
        <taxon>Petrolisthes</taxon>
    </lineage>
</organism>
<evidence type="ECO:0000256" key="9">
    <source>
        <dbReference type="ARBA" id="ARBA00023170"/>
    </source>
</evidence>
<dbReference type="EMBL" id="JAWZYT010001907">
    <property type="protein sequence ID" value="KAK4308264.1"/>
    <property type="molecule type" value="Genomic_DNA"/>
</dbReference>
<dbReference type="SMART" id="SM00918">
    <property type="entry name" value="Lig_chan-Glu_bd"/>
    <property type="match status" value="1"/>
</dbReference>
<keyword evidence="10" id="KW-0325">Glycoprotein</keyword>
<feature type="transmembrane region" description="Helical" evidence="14">
    <location>
        <begin position="423"/>
        <end position="441"/>
    </location>
</feature>
<feature type="domain" description="Ionotropic glutamate receptor L-glutamate and glycine-binding" evidence="15">
    <location>
        <begin position="305"/>
        <end position="367"/>
    </location>
</feature>
<dbReference type="GO" id="GO:0050906">
    <property type="term" value="P:detection of stimulus involved in sensory perception"/>
    <property type="evidence" value="ECO:0007669"/>
    <property type="project" value="UniProtKB-ARBA"/>
</dbReference>
<evidence type="ECO:0000313" key="16">
    <source>
        <dbReference type="EMBL" id="KAK4308264.1"/>
    </source>
</evidence>
<dbReference type="AlphaFoldDB" id="A0AAE1PJ97"/>
<evidence type="ECO:0000256" key="6">
    <source>
        <dbReference type="ARBA" id="ARBA00022989"/>
    </source>
</evidence>
<keyword evidence="17" id="KW-1185">Reference proteome</keyword>
<feature type="transmembrane region" description="Helical" evidence="14">
    <location>
        <begin position="685"/>
        <end position="706"/>
    </location>
</feature>
<keyword evidence="7" id="KW-0406">Ion transport</keyword>
<dbReference type="GO" id="GO:0005886">
    <property type="term" value="C:plasma membrane"/>
    <property type="evidence" value="ECO:0007669"/>
    <property type="project" value="UniProtKB-SubCell"/>
</dbReference>
<keyword evidence="8 14" id="KW-0472">Membrane</keyword>
<reference evidence="16" key="1">
    <citation type="submission" date="2023-11" db="EMBL/GenBank/DDBJ databases">
        <title>Genome assemblies of two species of porcelain crab, Petrolisthes cinctipes and Petrolisthes manimaculis (Anomura: Porcellanidae).</title>
        <authorList>
            <person name="Angst P."/>
        </authorList>
    </citation>
    <scope>NUCLEOTIDE SEQUENCE</scope>
    <source>
        <strain evidence="16">PB745_02</strain>
        <tissue evidence="16">Gill</tissue>
    </source>
</reference>
<keyword evidence="4" id="KW-1003">Cell membrane</keyword>
<keyword evidence="3" id="KW-0813">Transport</keyword>
<proteinExistence type="inferred from homology"/>
<evidence type="ECO:0000256" key="7">
    <source>
        <dbReference type="ARBA" id="ARBA00023065"/>
    </source>
</evidence>
<dbReference type="SUPFAM" id="SSF53850">
    <property type="entry name" value="Periplasmic binding protein-like II"/>
    <property type="match status" value="1"/>
</dbReference>
<dbReference type="InterPro" id="IPR019594">
    <property type="entry name" value="Glu/Gly-bd"/>
</dbReference>
<evidence type="ECO:0000256" key="4">
    <source>
        <dbReference type="ARBA" id="ARBA00022475"/>
    </source>
</evidence>
<keyword evidence="5 14" id="KW-0812">Transmembrane</keyword>
<evidence type="ECO:0000256" key="10">
    <source>
        <dbReference type="ARBA" id="ARBA00023180"/>
    </source>
</evidence>
<evidence type="ECO:0000256" key="3">
    <source>
        <dbReference type="ARBA" id="ARBA00022448"/>
    </source>
</evidence>
<evidence type="ECO:0000256" key="2">
    <source>
        <dbReference type="ARBA" id="ARBA00008685"/>
    </source>
</evidence>
<name>A0AAE1PJ97_9EUCA</name>
<evidence type="ECO:0000256" key="14">
    <source>
        <dbReference type="SAM" id="Phobius"/>
    </source>
</evidence>
<dbReference type="Gene3D" id="1.10.287.70">
    <property type="match status" value="1"/>
</dbReference>
<evidence type="ECO:0000256" key="5">
    <source>
        <dbReference type="ARBA" id="ARBA00022692"/>
    </source>
</evidence>
<dbReference type="Pfam" id="PF10613">
    <property type="entry name" value="Lig_chan-Glu_bd"/>
    <property type="match status" value="1"/>
</dbReference>